<feature type="active site" description="Proton donor/acceptor" evidence="5">
    <location>
        <position position="137"/>
    </location>
</feature>
<comment type="caution">
    <text evidence="5">Lacks conserved residue(s) required for the propagation of feature annotation.</text>
</comment>
<evidence type="ECO:0000256" key="5">
    <source>
        <dbReference type="HAMAP-Rule" id="MF_00956"/>
    </source>
</evidence>
<comment type="pathway">
    <text evidence="5">Nucleotide-sugar biosynthesis; GDP-L-fucose biosynthesis via de novo pathway; GDP-L-fucose from GDP-alpha-D-mannose: step 2/2.</text>
</comment>
<proteinExistence type="inferred from homology"/>
<comment type="caution">
    <text evidence="7">The sequence shown here is derived from an EMBL/GenBank/DDBJ whole genome shotgun (WGS) entry which is preliminary data.</text>
</comment>
<dbReference type="CDD" id="cd05239">
    <property type="entry name" value="GDP_FS_SDR_e"/>
    <property type="match status" value="1"/>
</dbReference>
<evidence type="ECO:0000256" key="2">
    <source>
        <dbReference type="ARBA" id="ARBA00022857"/>
    </source>
</evidence>
<keyword evidence="5" id="KW-0511">Multifunctional enzyme</keyword>
<accession>A0ABT4VE77</accession>
<organism evidence="7 8">
    <name type="scientific">Helicobacter ibis</name>
    <dbReference type="NCBI Taxonomy" id="2962633"/>
    <lineage>
        <taxon>Bacteria</taxon>
        <taxon>Pseudomonadati</taxon>
        <taxon>Campylobacterota</taxon>
        <taxon>Epsilonproteobacteria</taxon>
        <taxon>Campylobacterales</taxon>
        <taxon>Helicobacteraceae</taxon>
        <taxon>Helicobacter</taxon>
    </lineage>
</organism>
<dbReference type="InterPro" id="IPR001509">
    <property type="entry name" value="Epimerase_deHydtase"/>
</dbReference>
<evidence type="ECO:0000256" key="3">
    <source>
        <dbReference type="ARBA" id="ARBA00023002"/>
    </source>
</evidence>
<evidence type="ECO:0000256" key="1">
    <source>
        <dbReference type="ARBA" id="ARBA00005959"/>
    </source>
</evidence>
<dbReference type="Gene3D" id="3.40.50.720">
    <property type="entry name" value="NAD(P)-binding Rossmann-like Domain"/>
    <property type="match status" value="1"/>
</dbReference>
<comment type="similarity">
    <text evidence="1 5">Belongs to the NAD(P)-dependent epimerase/dehydratase family. Fucose synthase subfamily.</text>
</comment>
<comment type="catalytic activity">
    <reaction evidence="5">
        <text>GDP-beta-L-fucose + NADP(+) = GDP-4-dehydro-alpha-D-rhamnose + NADPH + H(+)</text>
        <dbReference type="Rhea" id="RHEA:18885"/>
        <dbReference type="ChEBI" id="CHEBI:15378"/>
        <dbReference type="ChEBI" id="CHEBI:57273"/>
        <dbReference type="ChEBI" id="CHEBI:57783"/>
        <dbReference type="ChEBI" id="CHEBI:57964"/>
        <dbReference type="ChEBI" id="CHEBI:58349"/>
        <dbReference type="EC" id="1.1.1.271"/>
    </reaction>
</comment>
<evidence type="ECO:0000259" key="6">
    <source>
        <dbReference type="Pfam" id="PF01370"/>
    </source>
</evidence>
<feature type="binding site" evidence="5">
    <location>
        <position position="239"/>
    </location>
    <ligand>
        <name>substrate</name>
    </ligand>
</feature>
<dbReference type="SUPFAM" id="SSF51735">
    <property type="entry name" value="NAD(P)-binding Rossmann-fold domains"/>
    <property type="match status" value="1"/>
</dbReference>
<dbReference type="Gene3D" id="3.90.25.10">
    <property type="entry name" value="UDP-galactose 4-epimerase, domain 1"/>
    <property type="match status" value="1"/>
</dbReference>
<gene>
    <name evidence="5" type="primary">fcl</name>
    <name evidence="7" type="ORF">PF021_04825</name>
</gene>
<feature type="binding site" evidence="5">
    <location>
        <position position="180"/>
    </location>
    <ligand>
        <name>NADP(+)</name>
        <dbReference type="ChEBI" id="CHEBI:58349"/>
    </ligand>
</feature>
<evidence type="ECO:0000313" key="7">
    <source>
        <dbReference type="EMBL" id="MDA3968998.1"/>
    </source>
</evidence>
<dbReference type="InterPro" id="IPR028614">
    <property type="entry name" value="GDP_fucose/colitose_synth"/>
</dbReference>
<feature type="binding site" evidence="5">
    <location>
        <position position="310"/>
    </location>
    <ligand>
        <name>substrate</name>
    </ligand>
</feature>
<keyword evidence="2 5" id="KW-0521">NADP</keyword>
<dbReference type="RefSeq" id="WP_271021492.1">
    <property type="nucleotide sequence ID" value="NZ_JAQHXR010000002.1"/>
</dbReference>
<dbReference type="EMBL" id="JAQHXR010000002">
    <property type="protein sequence ID" value="MDA3968998.1"/>
    <property type="molecule type" value="Genomic_DNA"/>
</dbReference>
<keyword evidence="8" id="KW-1185">Reference proteome</keyword>
<dbReference type="InterPro" id="IPR036291">
    <property type="entry name" value="NAD(P)-bd_dom_sf"/>
</dbReference>
<dbReference type="Proteomes" id="UP001210261">
    <property type="component" value="Unassembled WGS sequence"/>
</dbReference>
<comment type="function">
    <text evidence="5">Catalyzes the two-step NADP-dependent conversion of GDP-4-dehydro-6-deoxy-D-mannose to GDP-fucose, involving an epimerase and a reductase reaction.</text>
</comment>
<keyword evidence="3 5" id="KW-0560">Oxidoreductase</keyword>
<feature type="binding site" evidence="5">
    <location>
        <position position="141"/>
    </location>
    <ligand>
        <name>NADP(+)</name>
        <dbReference type="ChEBI" id="CHEBI:58349"/>
    </ligand>
</feature>
<feature type="binding site" evidence="5">
    <location>
        <position position="188"/>
    </location>
    <ligand>
        <name>substrate</name>
    </ligand>
</feature>
<evidence type="ECO:0000313" key="8">
    <source>
        <dbReference type="Proteomes" id="UP001210261"/>
    </source>
</evidence>
<dbReference type="EC" id="1.1.1.271" evidence="5"/>
<keyword evidence="4 5" id="KW-0413">Isomerase</keyword>
<evidence type="ECO:0000256" key="4">
    <source>
        <dbReference type="ARBA" id="ARBA00023235"/>
    </source>
</evidence>
<protein>
    <recommendedName>
        <fullName evidence="5">GDP-L-fucose synthase</fullName>
        <ecNumber evidence="5">1.1.1.271</ecNumber>
    </recommendedName>
    <alternativeName>
        <fullName evidence="5">GDP-4-keto-6-deoxy-D-mannose-3,5-epimerase-4-reductase</fullName>
    </alternativeName>
</protein>
<feature type="site" description="Important for catalytic activity" evidence="5">
    <location>
        <position position="110"/>
    </location>
</feature>
<feature type="domain" description="NAD-dependent epimerase/dehydratase" evidence="6">
    <location>
        <begin position="7"/>
        <end position="263"/>
    </location>
</feature>
<feature type="site" description="Important for catalytic activity" evidence="5">
    <location>
        <position position="108"/>
    </location>
</feature>
<feature type="binding site" evidence="5">
    <location>
        <position position="232"/>
    </location>
    <ligand>
        <name>substrate</name>
    </ligand>
</feature>
<name>A0ABT4VE77_9HELI</name>
<feature type="binding site" evidence="5">
    <location>
        <begin position="11"/>
        <end position="17"/>
    </location>
    <ligand>
        <name>NADP(+)</name>
        <dbReference type="ChEBI" id="CHEBI:58349"/>
    </ligand>
</feature>
<feature type="binding site" evidence="5">
    <location>
        <begin position="106"/>
        <end position="109"/>
    </location>
    <ligand>
        <name>NADP(+)</name>
        <dbReference type="ChEBI" id="CHEBI:58349"/>
    </ligand>
</feature>
<dbReference type="PANTHER" id="PTHR43238:SF1">
    <property type="entry name" value="GDP-L-FUCOSE SYNTHASE"/>
    <property type="match status" value="1"/>
</dbReference>
<dbReference type="Pfam" id="PF01370">
    <property type="entry name" value="Epimerase"/>
    <property type="match status" value="1"/>
</dbReference>
<reference evidence="7 8" key="1">
    <citation type="submission" date="2023-01" db="EMBL/GenBank/DDBJ databases">
        <title>Description of Helicobacter ibis sp. nov. isolated from faecal droppings of black-faced ibis (Theristicus melanopis).</title>
        <authorList>
            <person name="Lopez-Cantillo M."/>
            <person name="Vidal-Veuthey B."/>
            <person name="Mella A."/>
            <person name="De La Haba R."/>
            <person name="Collado L."/>
        </authorList>
    </citation>
    <scope>NUCLEOTIDE SEQUENCE [LARGE SCALE GENOMIC DNA]</scope>
    <source>
        <strain evidence="7 8">A82</strain>
    </source>
</reference>
<dbReference type="PANTHER" id="PTHR43238">
    <property type="entry name" value="GDP-L-FUCOSE SYNTHASE"/>
    <property type="match status" value="1"/>
</dbReference>
<sequence>MKKDSKIFVAGGYGLTGSAIVRELENKGYTNIVRKAHKELDLINQKDTFEFFTREKFDYVFLCAAKVGGILANNTYRADFIYENLSIQNNVIHASYLTGVTKLLFLGTTCIYPKESKQPIKEEYLLTDELEYTNEPYAIAKIAGLKMCESYNLQYGTNFISVMPTGIYGENDSFDFENAHVLPTLVRKFHLAKLLELEKYNEVCQDLGVEDIYNANVILEKIGIYKDKVTLWGSGNPRREFMHSSDMAKACIFVMDNINFSDVSKNLKEVRNTHINIGIGEDVSIKELALMIKEIVGFSGGIVFDSSKPDGTFRKLPDCSKLHSYGFKHTIELKDGIEMMYEWYKSTKAKRC</sequence>
<dbReference type="HAMAP" id="MF_00956">
    <property type="entry name" value="GDP_fucose_synth"/>
    <property type="match status" value="1"/>
</dbReference>